<evidence type="ECO:0008006" key="10">
    <source>
        <dbReference type="Google" id="ProtNLM"/>
    </source>
</evidence>
<evidence type="ECO:0000256" key="4">
    <source>
        <dbReference type="ARBA" id="ARBA00022989"/>
    </source>
</evidence>
<accession>A0A9Q0FLQ5</accession>
<evidence type="ECO:0000256" key="7">
    <source>
        <dbReference type="SAM" id="Phobius"/>
    </source>
</evidence>
<feature type="transmembrane region" description="Helical" evidence="7">
    <location>
        <begin position="206"/>
        <end position="225"/>
    </location>
</feature>
<evidence type="ECO:0000313" key="9">
    <source>
        <dbReference type="Proteomes" id="UP001141552"/>
    </source>
</evidence>
<keyword evidence="4 7" id="KW-1133">Transmembrane helix</keyword>
<reference evidence="8" key="1">
    <citation type="submission" date="2022-02" db="EMBL/GenBank/DDBJ databases">
        <authorList>
            <person name="Henning P.M."/>
            <person name="McCubbin A.G."/>
            <person name="Shore J.S."/>
        </authorList>
    </citation>
    <scope>NUCLEOTIDE SEQUENCE</scope>
    <source>
        <strain evidence="8">F60SS</strain>
        <tissue evidence="8">Leaves</tissue>
    </source>
</reference>
<dbReference type="EMBL" id="JAKUCV010004861">
    <property type="protein sequence ID" value="KAJ4833817.1"/>
    <property type="molecule type" value="Genomic_DNA"/>
</dbReference>
<dbReference type="InterPro" id="IPR036259">
    <property type="entry name" value="MFS_trans_sf"/>
</dbReference>
<dbReference type="GO" id="GO:0016020">
    <property type="term" value="C:membrane"/>
    <property type="evidence" value="ECO:0007669"/>
    <property type="project" value="UniProtKB-SubCell"/>
</dbReference>
<evidence type="ECO:0000256" key="3">
    <source>
        <dbReference type="ARBA" id="ARBA00022692"/>
    </source>
</evidence>
<evidence type="ECO:0000256" key="1">
    <source>
        <dbReference type="ARBA" id="ARBA00004141"/>
    </source>
</evidence>
<gene>
    <name evidence="8" type="ORF">Tsubulata_043966</name>
</gene>
<feature type="non-terminal residue" evidence="8">
    <location>
        <position position="1"/>
    </location>
</feature>
<feature type="non-terminal residue" evidence="8">
    <location>
        <position position="611"/>
    </location>
</feature>
<dbReference type="GO" id="GO:0022857">
    <property type="term" value="F:transmembrane transporter activity"/>
    <property type="evidence" value="ECO:0007669"/>
    <property type="project" value="InterPro"/>
</dbReference>
<reference evidence="8" key="2">
    <citation type="journal article" date="2023" name="Plants (Basel)">
        <title>Annotation of the Turnera subulata (Passifloraceae) Draft Genome Reveals the S-Locus Evolved after the Divergence of Turneroideae from Passifloroideae in a Stepwise Manner.</title>
        <authorList>
            <person name="Henning P.M."/>
            <person name="Roalson E.H."/>
            <person name="Mir W."/>
            <person name="McCubbin A.G."/>
            <person name="Shore J.S."/>
        </authorList>
    </citation>
    <scope>NUCLEOTIDE SEQUENCE</scope>
    <source>
        <strain evidence="8">F60SS</strain>
    </source>
</reference>
<keyword evidence="5 7" id="KW-0472">Membrane</keyword>
<dbReference type="Gene3D" id="1.20.1250.20">
    <property type="entry name" value="MFS general substrate transporter like domains"/>
    <property type="match status" value="1"/>
</dbReference>
<dbReference type="CDD" id="cd17416">
    <property type="entry name" value="MFS_NPF1_2"/>
    <property type="match status" value="1"/>
</dbReference>
<dbReference type="AlphaFoldDB" id="A0A9Q0FLQ5"/>
<dbReference type="OrthoDB" id="8904098at2759"/>
<feature type="region of interest" description="Disordered" evidence="6">
    <location>
        <begin position="1"/>
        <end position="40"/>
    </location>
</feature>
<name>A0A9Q0FLQ5_9ROSI</name>
<feature type="transmembrane region" description="Helical" evidence="7">
    <location>
        <begin position="118"/>
        <end position="138"/>
    </location>
</feature>
<keyword evidence="9" id="KW-1185">Reference proteome</keyword>
<organism evidence="8 9">
    <name type="scientific">Turnera subulata</name>
    <dbReference type="NCBI Taxonomy" id="218843"/>
    <lineage>
        <taxon>Eukaryota</taxon>
        <taxon>Viridiplantae</taxon>
        <taxon>Streptophyta</taxon>
        <taxon>Embryophyta</taxon>
        <taxon>Tracheophyta</taxon>
        <taxon>Spermatophyta</taxon>
        <taxon>Magnoliopsida</taxon>
        <taxon>eudicotyledons</taxon>
        <taxon>Gunneridae</taxon>
        <taxon>Pentapetalae</taxon>
        <taxon>rosids</taxon>
        <taxon>fabids</taxon>
        <taxon>Malpighiales</taxon>
        <taxon>Passifloraceae</taxon>
        <taxon>Turnera</taxon>
    </lineage>
</organism>
<sequence>EQQLARRKKYTHTPNSATSMENKENSKEKNNPTSTEDEQPVVKYGGIKAMPYVLGNETFEKLGTVGSSTNLAVYLTSVFNMKGVSATTLINVFIGTTNLTPLVGAFLCDTYFGRYKTLGFSSVCSFLGMTILMLTAAITSLHPPKCAPGSECVGPNTWQMTFLLSGFVFLIIGAGGIRPCNLAFGADQFNPNTESGKRGLASFFNWYYFTFTFAVMVSVTGVVYVQSDVSWAIGLGIPALLMLFSCITFFVGTYIYVIVKPEGSPLTSVAQVIVAAIKKRGLKQPDNPAFSLFNYVPPKTINTRLSLTGQFRCLDKAAIITPEDKINFDGSPANPWRLCSIQQVEEVKCLVRIIPIWASAIIYHIPLIQQQTYAVFQALQLDRRIVESSNFRVPAATYIIFTMITLTFWIPLYDRIIVPFVQKITGKDGGFTLLQRMGIGIVLAVLCMAVSGVVEGQRRHIALTKPTLGIAPKGGTISSMSSYWLVPQLALAGLSEGFNYISQIEFYYKQFPENMRSIAGSSFFAGLALSNYLSGFLVSIVHQISSNSKYGDWLPDDLNKGRLDYFYYVISALGVLNFVYFLFCAKWYRYKGSDDGSIEMVKEGKGSSKHM</sequence>
<proteinExistence type="inferred from homology"/>
<feature type="compositionally biased region" description="Basic residues" evidence="6">
    <location>
        <begin position="1"/>
        <end position="11"/>
    </location>
</feature>
<evidence type="ECO:0000256" key="2">
    <source>
        <dbReference type="ARBA" id="ARBA00005982"/>
    </source>
</evidence>
<dbReference type="SUPFAM" id="SSF103473">
    <property type="entry name" value="MFS general substrate transporter"/>
    <property type="match status" value="1"/>
</dbReference>
<dbReference type="PANTHER" id="PTHR11654">
    <property type="entry name" value="OLIGOPEPTIDE TRANSPORTER-RELATED"/>
    <property type="match status" value="1"/>
</dbReference>
<dbReference type="InterPro" id="IPR000109">
    <property type="entry name" value="POT_fam"/>
</dbReference>
<keyword evidence="3 7" id="KW-0812">Transmembrane</keyword>
<comment type="caution">
    <text evidence="8">The sequence shown here is derived from an EMBL/GenBank/DDBJ whole genome shotgun (WGS) entry which is preliminary data.</text>
</comment>
<feature type="transmembrane region" description="Helical" evidence="7">
    <location>
        <begin position="158"/>
        <end position="177"/>
    </location>
</feature>
<evidence type="ECO:0000313" key="8">
    <source>
        <dbReference type="EMBL" id="KAJ4833817.1"/>
    </source>
</evidence>
<feature type="compositionally biased region" description="Basic and acidic residues" evidence="6">
    <location>
        <begin position="21"/>
        <end position="30"/>
    </location>
</feature>
<feature type="transmembrane region" description="Helical" evidence="7">
    <location>
        <begin position="523"/>
        <end position="545"/>
    </location>
</feature>
<feature type="transmembrane region" description="Helical" evidence="7">
    <location>
        <begin position="433"/>
        <end position="454"/>
    </location>
</feature>
<comment type="similarity">
    <text evidence="2">Belongs to the major facilitator superfamily. Proton-dependent oligopeptide transporter (POT/PTR) (TC 2.A.17) family.</text>
</comment>
<dbReference type="Proteomes" id="UP001141552">
    <property type="component" value="Unassembled WGS sequence"/>
</dbReference>
<protein>
    <recommendedName>
        <fullName evidence="10">Nitrate transporter</fullName>
    </recommendedName>
</protein>
<evidence type="ECO:0000256" key="6">
    <source>
        <dbReference type="SAM" id="MobiDB-lite"/>
    </source>
</evidence>
<comment type="subcellular location">
    <subcellularLocation>
        <location evidence="1">Membrane</location>
        <topology evidence="1">Multi-pass membrane protein</topology>
    </subcellularLocation>
</comment>
<feature type="transmembrane region" description="Helical" evidence="7">
    <location>
        <begin position="393"/>
        <end position="413"/>
    </location>
</feature>
<dbReference type="Pfam" id="PF00854">
    <property type="entry name" value="PTR2"/>
    <property type="match status" value="1"/>
</dbReference>
<feature type="transmembrane region" description="Helical" evidence="7">
    <location>
        <begin position="565"/>
        <end position="583"/>
    </location>
</feature>
<feature type="transmembrane region" description="Helical" evidence="7">
    <location>
        <begin position="231"/>
        <end position="257"/>
    </location>
</feature>
<evidence type="ECO:0000256" key="5">
    <source>
        <dbReference type="ARBA" id="ARBA00023136"/>
    </source>
</evidence>